<evidence type="ECO:0000313" key="13">
    <source>
        <dbReference type="Proteomes" id="UP000515163"/>
    </source>
</evidence>
<evidence type="ECO:0000256" key="2">
    <source>
        <dbReference type="ARBA" id="ARBA00005851"/>
    </source>
</evidence>
<evidence type="ECO:0000256" key="8">
    <source>
        <dbReference type="ARBA" id="ARBA00038932"/>
    </source>
</evidence>
<dbReference type="PANTHER" id="PTHR11954:SF6">
    <property type="entry name" value="MACROPHAGE MIGRATION INHIBITORY FACTOR"/>
    <property type="match status" value="1"/>
</dbReference>
<evidence type="ECO:0000256" key="7">
    <source>
        <dbReference type="ARBA" id="ARBA00036823"/>
    </source>
</evidence>
<keyword evidence="13" id="KW-1185">Reference proteome</keyword>
<dbReference type="PANTHER" id="PTHR11954">
    <property type="entry name" value="D-DOPACHROME DECARBOXYLASE"/>
    <property type="match status" value="1"/>
</dbReference>
<dbReference type="KEGG" id="aten:116288847"/>
<comment type="similarity">
    <text evidence="2">Belongs to the MIF family.</text>
</comment>
<dbReference type="GO" id="GO:0005125">
    <property type="term" value="F:cytokine activity"/>
    <property type="evidence" value="ECO:0007669"/>
    <property type="project" value="UniProtKB-KW"/>
</dbReference>
<accession>A0A6P8HG44</accession>
<dbReference type="InterPro" id="IPR014347">
    <property type="entry name" value="Tautomerase/MIF_sf"/>
</dbReference>
<keyword evidence="3" id="KW-0202">Cytokine</keyword>
<dbReference type="Pfam" id="PF01187">
    <property type="entry name" value="MIF"/>
    <property type="match status" value="1"/>
</dbReference>
<dbReference type="RefSeq" id="XP_031551557.1">
    <property type="nucleotide sequence ID" value="XM_031695697.1"/>
</dbReference>
<dbReference type="SUPFAM" id="SSF55331">
    <property type="entry name" value="Tautomerase/MIF"/>
    <property type="match status" value="1"/>
</dbReference>
<dbReference type="Proteomes" id="UP000515163">
    <property type="component" value="Unplaced"/>
</dbReference>
<reference evidence="14" key="1">
    <citation type="submission" date="2025-08" db="UniProtKB">
        <authorList>
            <consortium name="RefSeq"/>
        </authorList>
    </citation>
    <scope>IDENTIFICATION</scope>
    <source>
        <tissue evidence="14">Tentacle</tissue>
    </source>
</reference>
<dbReference type="AlphaFoldDB" id="A0A6P8HG44"/>
<dbReference type="InParanoid" id="A0A6P8HG44"/>
<comment type="catalytic activity">
    <reaction evidence="6">
        <text>3-phenylpyruvate = enol-phenylpyruvate</text>
        <dbReference type="Rhea" id="RHEA:17097"/>
        <dbReference type="ChEBI" id="CHEBI:16815"/>
        <dbReference type="ChEBI" id="CHEBI:18005"/>
        <dbReference type="EC" id="5.3.2.1"/>
    </reaction>
</comment>
<evidence type="ECO:0000256" key="3">
    <source>
        <dbReference type="ARBA" id="ARBA00022514"/>
    </source>
</evidence>
<dbReference type="EC" id="5.3.2.1" evidence="9"/>
<organism evidence="13 14">
    <name type="scientific">Actinia tenebrosa</name>
    <name type="common">Australian red waratah sea anemone</name>
    <dbReference type="NCBI Taxonomy" id="6105"/>
    <lineage>
        <taxon>Eukaryota</taxon>
        <taxon>Metazoa</taxon>
        <taxon>Cnidaria</taxon>
        <taxon>Anthozoa</taxon>
        <taxon>Hexacorallia</taxon>
        <taxon>Actiniaria</taxon>
        <taxon>Actiniidae</taxon>
        <taxon>Actinia</taxon>
    </lineage>
</organism>
<evidence type="ECO:0000256" key="10">
    <source>
        <dbReference type="ARBA" id="ARBA00041631"/>
    </source>
</evidence>
<dbReference type="GeneID" id="116288847"/>
<comment type="catalytic activity">
    <reaction evidence="7">
        <text>L-dopachrome = 5,6-dihydroxyindole-2-carboxylate</text>
        <dbReference type="Rhea" id="RHEA:13041"/>
        <dbReference type="ChEBI" id="CHEBI:16875"/>
        <dbReference type="ChEBI" id="CHEBI:57509"/>
        <dbReference type="EC" id="5.3.3.12"/>
    </reaction>
</comment>
<dbReference type="OrthoDB" id="255819at2759"/>
<dbReference type="FunCoup" id="A0A6P8HG44">
    <property type="interactions" value="413"/>
</dbReference>
<evidence type="ECO:0000256" key="12">
    <source>
        <dbReference type="ARBA" id="ARBA00042730"/>
    </source>
</evidence>
<evidence type="ECO:0000256" key="4">
    <source>
        <dbReference type="ARBA" id="ARBA00022525"/>
    </source>
</evidence>
<evidence type="ECO:0000256" key="1">
    <source>
        <dbReference type="ARBA" id="ARBA00004613"/>
    </source>
</evidence>
<protein>
    <recommendedName>
        <fullName evidence="12">L-dopachrome isomerase</fullName>
        <ecNumber evidence="9">5.3.2.1</ecNumber>
        <ecNumber evidence="8">5.3.3.12</ecNumber>
    </recommendedName>
    <alternativeName>
        <fullName evidence="10">L-dopachrome tautomerase</fullName>
    </alternativeName>
    <alternativeName>
        <fullName evidence="11">Phenylpyruvate tautomerase</fullName>
    </alternativeName>
</protein>
<sequence>MPYLQVQTNIPAAKVPEDFLKKSTTLLADLLGKPESFICVCIEPGQLMTWAGTSEPTAIVQLTNIGRHDAETTKKYTEMLTEHLVKQLGVPQDRMHLVFHTKDRFEIGHNGKTFA</sequence>
<keyword evidence="4" id="KW-0964">Secreted</keyword>
<dbReference type="GO" id="GO:0004167">
    <property type="term" value="F:dopachrome isomerase activity"/>
    <property type="evidence" value="ECO:0007669"/>
    <property type="project" value="UniProtKB-EC"/>
</dbReference>
<evidence type="ECO:0000256" key="9">
    <source>
        <dbReference type="ARBA" id="ARBA00039086"/>
    </source>
</evidence>
<evidence type="ECO:0000256" key="6">
    <source>
        <dbReference type="ARBA" id="ARBA00036735"/>
    </source>
</evidence>
<evidence type="ECO:0000256" key="5">
    <source>
        <dbReference type="ARBA" id="ARBA00023235"/>
    </source>
</evidence>
<dbReference type="GO" id="GO:0050178">
    <property type="term" value="F:phenylpyruvate tautomerase activity"/>
    <property type="evidence" value="ECO:0007669"/>
    <property type="project" value="UniProtKB-EC"/>
</dbReference>
<dbReference type="Gene3D" id="3.30.429.10">
    <property type="entry name" value="Macrophage Migration Inhibitory Factor"/>
    <property type="match status" value="1"/>
</dbReference>
<proteinExistence type="inferred from homology"/>
<evidence type="ECO:0000256" key="11">
    <source>
        <dbReference type="ARBA" id="ARBA00041912"/>
    </source>
</evidence>
<dbReference type="InterPro" id="IPR001398">
    <property type="entry name" value="Macrophage_inhib_fac"/>
</dbReference>
<gene>
    <name evidence="14" type="primary">LOC116288847</name>
</gene>
<keyword evidence="5" id="KW-0413">Isomerase</keyword>
<dbReference type="GO" id="GO:0005615">
    <property type="term" value="C:extracellular space"/>
    <property type="evidence" value="ECO:0007669"/>
    <property type="project" value="UniProtKB-KW"/>
</dbReference>
<name>A0A6P8HG44_ACTTE</name>
<comment type="subcellular location">
    <subcellularLocation>
        <location evidence="1">Secreted</location>
    </subcellularLocation>
</comment>
<evidence type="ECO:0000313" key="14">
    <source>
        <dbReference type="RefSeq" id="XP_031551557.1"/>
    </source>
</evidence>
<dbReference type="EC" id="5.3.3.12" evidence="8"/>